<dbReference type="SUPFAM" id="SSF46689">
    <property type="entry name" value="Homeodomain-like"/>
    <property type="match status" value="1"/>
</dbReference>
<dbReference type="PATRIC" id="fig|1423758.3.peg.894"/>
<evidence type="ECO:0000256" key="1">
    <source>
        <dbReference type="ARBA" id="ARBA00023125"/>
    </source>
</evidence>
<dbReference type="InterPro" id="IPR023772">
    <property type="entry name" value="DNA-bd_HTH_TetR-type_CS"/>
</dbReference>
<dbReference type="PROSITE" id="PS01081">
    <property type="entry name" value="HTH_TETR_1"/>
    <property type="match status" value="1"/>
</dbReference>
<dbReference type="eggNOG" id="COG1309">
    <property type="taxonomic scope" value="Bacteria"/>
</dbReference>
<dbReference type="GO" id="GO:0003677">
    <property type="term" value="F:DNA binding"/>
    <property type="evidence" value="ECO:0007669"/>
    <property type="project" value="UniProtKB-UniRule"/>
</dbReference>
<evidence type="ECO:0000313" key="5">
    <source>
        <dbReference type="Proteomes" id="UP000009320"/>
    </source>
</evidence>
<dbReference type="PANTHER" id="PTHR43479:SF20">
    <property type="entry name" value="HTH TETR-TYPE DOMAIN-CONTAINING PROTEIN"/>
    <property type="match status" value="1"/>
</dbReference>
<dbReference type="PROSITE" id="PS50977">
    <property type="entry name" value="HTH_TETR_2"/>
    <property type="match status" value="1"/>
</dbReference>
<sequence length="180" mass="20809">MAKNNTTEQNLIEKTVNVIDQNGYQDLSLRKLTKMIGLTTGAFYKHFESKDDLFKKVSIELSDQFMQHLNLKDDQSAFDQILIIANYFVHQTQSHPQIMDFLFFNSNTSLINKNINLTEVPILKKIAILSRQANNSNLSDQDFFLQTWAFIQGYAQLVKNEITSYDAHLVRETLTRLANN</sequence>
<evidence type="ECO:0000313" key="4">
    <source>
        <dbReference type="EMBL" id="CCI81909.1"/>
    </source>
</evidence>
<evidence type="ECO:0000259" key="3">
    <source>
        <dbReference type="PROSITE" id="PS50977"/>
    </source>
</evidence>
<feature type="domain" description="HTH tetR-type" evidence="3">
    <location>
        <begin position="5"/>
        <end position="65"/>
    </location>
</feature>
<keyword evidence="1 2" id="KW-0238">DNA-binding</keyword>
<dbReference type="RefSeq" id="WP_008470835.1">
    <property type="nucleotide sequence ID" value="NZ_AYZP01000002.1"/>
</dbReference>
<dbReference type="PRINTS" id="PR00455">
    <property type="entry name" value="HTHTETR"/>
</dbReference>
<dbReference type="InterPro" id="IPR050624">
    <property type="entry name" value="HTH-type_Tx_Regulator"/>
</dbReference>
<accession>I7LA45</accession>
<dbReference type="AlphaFoldDB" id="I7LA45"/>
<dbReference type="InterPro" id="IPR001647">
    <property type="entry name" value="HTH_TetR"/>
</dbReference>
<feature type="DNA-binding region" description="H-T-H motif" evidence="2">
    <location>
        <begin position="28"/>
        <end position="47"/>
    </location>
</feature>
<gene>
    <name evidence="4" type="ORF">BN55_00980</name>
</gene>
<evidence type="ECO:0000256" key="2">
    <source>
        <dbReference type="PROSITE-ProRule" id="PRU00335"/>
    </source>
</evidence>
<dbReference type="Proteomes" id="UP000009320">
    <property type="component" value="Unassembled WGS sequence"/>
</dbReference>
<dbReference type="PANTHER" id="PTHR43479">
    <property type="entry name" value="ACREF/ENVCD OPERON REPRESSOR-RELATED"/>
    <property type="match status" value="1"/>
</dbReference>
<organism evidence="4 5">
    <name type="scientific">Lactobacillus hominis DSM 23910 = CRBIP 24.179</name>
    <dbReference type="NCBI Taxonomy" id="1423758"/>
    <lineage>
        <taxon>Bacteria</taxon>
        <taxon>Bacillati</taxon>
        <taxon>Bacillota</taxon>
        <taxon>Bacilli</taxon>
        <taxon>Lactobacillales</taxon>
        <taxon>Lactobacillaceae</taxon>
        <taxon>Lactobacillus</taxon>
    </lineage>
</organism>
<protein>
    <submittedName>
        <fullName evidence="4">Transcriptional regulator (TetR/AcrR family)</fullName>
    </submittedName>
</protein>
<dbReference type="GeneID" id="82847139"/>
<dbReference type="InterPro" id="IPR009057">
    <property type="entry name" value="Homeodomain-like_sf"/>
</dbReference>
<name>I7LA45_9LACO</name>
<comment type="caution">
    <text evidence="4">The sequence shown here is derived from an EMBL/GenBank/DDBJ whole genome shotgun (WGS) entry which is preliminary data.</text>
</comment>
<reference evidence="4 5" key="1">
    <citation type="submission" date="2012-06" db="EMBL/GenBank/DDBJ databases">
        <title>Draft Genome Sequence of Lactobacillus hominis Strain CRBIP 24.179T, isolated from human intestine.</title>
        <authorList>
            <person name="Cousin S."/>
            <person name="Ma L."/>
            <person name="Bizet C."/>
            <person name="Loux V."/>
            <person name="Bouchier C."/>
            <person name="Clermont D."/>
            <person name="Creno S."/>
        </authorList>
    </citation>
    <scope>NUCLEOTIDE SEQUENCE [LARGE SCALE GENOMIC DNA]</scope>
    <source>
        <strain evidence="5">CRBIP 24.179T</strain>
    </source>
</reference>
<proteinExistence type="predicted"/>
<dbReference type="STRING" id="1423758.FC41_GL000885"/>
<keyword evidence="5" id="KW-1185">Reference proteome</keyword>
<dbReference type="EMBL" id="CAKE01000010">
    <property type="protein sequence ID" value="CCI81909.1"/>
    <property type="molecule type" value="Genomic_DNA"/>
</dbReference>
<dbReference type="Pfam" id="PF00440">
    <property type="entry name" value="TetR_N"/>
    <property type="match status" value="1"/>
</dbReference>
<dbReference type="OrthoDB" id="9179041at2"/>
<dbReference type="Gene3D" id="1.10.357.10">
    <property type="entry name" value="Tetracycline Repressor, domain 2"/>
    <property type="match status" value="1"/>
</dbReference>